<name>A0AAW0B6M4_9AGAR</name>
<organism evidence="2 3">
    <name type="scientific">Paramarasmius palmivorus</name>
    <dbReference type="NCBI Taxonomy" id="297713"/>
    <lineage>
        <taxon>Eukaryota</taxon>
        <taxon>Fungi</taxon>
        <taxon>Dikarya</taxon>
        <taxon>Basidiomycota</taxon>
        <taxon>Agaricomycotina</taxon>
        <taxon>Agaricomycetes</taxon>
        <taxon>Agaricomycetidae</taxon>
        <taxon>Agaricales</taxon>
        <taxon>Marasmiineae</taxon>
        <taxon>Marasmiaceae</taxon>
        <taxon>Paramarasmius</taxon>
    </lineage>
</organism>
<proteinExistence type="predicted"/>
<evidence type="ECO:0000313" key="2">
    <source>
        <dbReference type="EMBL" id="KAK7021725.1"/>
    </source>
</evidence>
<feature type="compositionally biased region" description="Polar residues" evidence="1">
    <location>
        <begin position="41"/>
        <end position="57"/>
    </location>
</feature>
<reference evidence="2 3" key="1">
    <citation type="submission" date="2024-01" db="EMBL/GenBank/DDBJ databases">
        <title>A draft genome for a cacao thread blight-causing isolate of Paramarasmius palmivorus.</title>
        <authorList>
            <person name="Baruah I.K."/>
            <person name="Bukari Y."/>
            <person name="Amoako-Attah I."/>
            <person name="Meinhardt L.W."/>
            <person name="Bailey B.A."/>
            <person name="Cohen S.P."/>
        </authorList>
    </citation>
    <scope>NUCLEOTIDE SEQUENCE [LARGE SCALE GENOMIC DNA]</scope>
    <source>
        <strain evidence="2 3">GH-12</strain>
    </source>
</reference>
<comment type="caution">
    <text evidence="2">The sequence shown here is derived from an EMBL/GenBank/DDBJ whole genome shotgun (WGS) entry which is preliminary data.</text>
</comment>
<dbReference type="EMBL" id="JAYKXP010000166">
    <property type="protein sequence ID" value="KAK7021725.1"/>
    <property type="molecule type" value="Genomic_DNA"/>
</dbReference>
<feature type="region of interest" description="Disordered" evidence="1">
    <location>
        <begin position="41"/>
        <end position="118"/>
    </location>
</feature>
<sequence length="308" mass="33385">MDLNFFGQMMSQPVSREELALAFDLSPDADFLNSLFDTSNLALHSPQPSYESSQPARPSQPQLSTPSSSGGSLPPPSSSPSTASSNSSLPRNATQPKTATPVKDKAPTKGRAPNMKVTPVALEQLVRLVNDKNPYTAGHGEKGKGWESVREKLNAMGHMQGVTAAALRKRVDDMLKAHKIVAENTAGGMSIRQQAMQTRPGKRNTHQVKSDQDDSSDEENTTPSSSQTSSSEPPKKKAKLARSGSNLSDISSQFNQQIKSLEKKVEESKEQVAEMIKTSKQSLEAYKNAQDRYAKILAKGMGVEEDNE</sequence>
<feature type="compositionally biased region" description="Low complexity" evidence="1">
    <location>
        <begin position="59"/>
        <end position="72"/>
    </location>
</feature>
<keyword evidence="3" id="KW-1185">Reference proteome</keyword>
<dbReference type="Proteomes" id="UP001383192">
    <property type="component" value="Unassembled WGS sequence"/>
</dbReference>
<evidence type="ECO:0000256" key="1">
    <source>
        <dbReference type="SAM" id="MobiDB-lite"/>
    </source>
</evidence>
<feature type="region of interest" description="Disordered" evidence="1">
    <location>
        <begin position="185"/>
        <end position="257"/>
    </location>
</feature>
<feature type="compositionally biased region" description="Polar residues" evidence="1">
    <location>
        <begin position="243"/>
        <end position="257"/>
    </location>
</feature>
<feature type="compositionally biased region" description="Low complexity" evidence="1">
    <location>
        <begin position="79"/>
        <end position="90"/>
    </location>
</feature>
<accession>A0AAW0B6M4</accession>
<feature type="compositionally biased region" description="Low complexity" evidence="1">
    <location>
        <begin position="221"/>
        <end position="232"/>
    </location>
</feature>
<dbReference type="AlphaFoldDB" id="A0AAW0B6M4"/>
<evidence type="ECO:0000313" key="3">
    <source>
        <dbReference type="Proteomes" id="UP001383192"/>
    </source>
</evidence>
<protein>
    <submittedName>
        <fullName evidence="2">Uncharacterized protein</fullName>
    </submittedName>
</protein>
<gene>
    <name evidence="2" type="ORF">VNI00_017324</name>
</gene>